<dbReference type="AlphaFoldDB" id="S7VI24"/>
<evidence type="ECO:0000313" key="5">
    <source>
        <dbReference type="Proteomes" id="UP000014974"/>
    </source>
</evidence>
<evidence type="ECO:0000256" key="2">
    <source>
        <dbReference type="ARBA" id="ARBA00022679"/>
    </source>
</evidence>
<dbReference type="InterPro" id="IPR001537">
    <property type="entry name" value="SpoU_MeTrfase"/>
</dbReference>
<dbReference type="Pfam" id="PF00588">
    <property type="entry name" value="SpoU_methylase"/>
    <property type="match status" value="1"/>
</dbReference>
<dbReference type="Gene3D" id="3.40.1280.10">
    <property type="match status" value="1"/>
</dbReference>
<keyword evidence="2 4" id="KW-0808">Transferase</keyword>
<dbReference type="GO" id="GO:0006396">
    <property type="term" value="P:RNA processing"/>
    <property type="evidence" value="ECO:0007669"/>
    <property type="project" value="InterPro"/>
</dbReference>
<dbReference type="GO" id="GO:0005829">
    <property type="term" value="C:cytosol"/>
    <property type="evidence" value="ECO:0007669"/>
    <property type="project" value="TreeGrafter"/>
</dbReference>
<protein>
    <submittedName>
        <fullName evidence="4">tRNA/rRNA methyltransferase</fullName>
    </submittedName>
</protein>
<dbReference type="PANTHER" id="PTHR46429:SF1">
    <property type="entry name" value="23S RRNA (GUANOSINE-2'-O-)-METHYLTRANSFERASE RLMB"/>
    <property type="match status" value="1"/>
</dbReference>
<dbReference type="InterPro" id="IPR004441">
    <property type="entry name" value="rRNA_MeTrfase_TrmH"/>
</dbReference>
<name>S7VI24_9BACT</name>
<keyword evidence="1 4" id="KW-0489">Methyltransferase</keyword>
<dbReference type="Proteomes" id="UP000014974">
    <property type="component" value="Unassembled WGS sequence"/>
</dbReference>
<reference evidence="4 5" key="1">
    <citation type="journal article" date="2013" name="Genome Announc.">
        <title>Draft Genome Sequence of Cyclobacterium qasimii Strain M12-11BT, Isolated from Arctic Marine Sediment.</title>
        <authorList>
            <person name="Shivaji S."/>
            <person name="Ara S."/>
            <person name="Singh A."/>
            <person name="Kumar Pinnaka A."/>
        </authorList>
    </citation>
    <scope>NUCLEOTIDE SEQUENCE [LARGE SCALE GENOMIC DNA]</scope>
    <source>
        <strain evidence="4 5">M12-11B</strain>
    </source>
</reference>
<dbReference type="GO" id="GO:0032259">
    <property type="term" value="P:methylation"/>
    <property type="evidence" value="ECO:0007669"/>
    <property type="project" value="UniProtKB-KW"/>
</dbReference>
<dbReference type="CDD" id="cd18097">
    <property type="entry name" value="SpoU-like"/>
    <property type="match status" value="1"/>
</dbReference>
<dbReference type="EMBL" id="ATNM01000057">
    <property type="protein sequence ID" value="EPR69860.1"/>
    <property type="molecule type" value="Genomic_DNA"/>
</dbReference>
<dbReference type="InterPro" id="IPR029026">
    <property type="entry name" value="tRNA_m1G_MTases_N"/>
</dbReference>
<comment type="caution">
    <text evidence="4">The sequence shown here is derived from an EMBL/GenBank/DDBJ whole genome shotgun (WGS) entry which is preliminary data.</text>
</comment>
<dbReference type="eggNOG" id="COG0566">
    <property type="taxonomic scope" value="Bacteria"/>
</dbReference>
<evidence type="ECO:0000256" key="1">
    <source>
        <dbReference type="ARBA" id="ARBA00022603"/>
    </source>
</evidence>
<dbReference type="InterPro" id="IPR029028">
    <property type="entry name" value="Alpha/beta_knot_MTases"/>
</dbReference>
<dbReference type="GO" id="GO:0003723">
    <property type="term" value="F:RNA binding"/>
    <property type="evidence" value="ECO:0007669"/>
    <property type="project" value="InterPro"/>
</dbReference>
<gene>
    <name evidence="4" type="ORF">ADICYQ_1194</name>
</gene>
<sequence length="204" mass="22963">MSSIGLFNPYNSINQHFKYSNYIPMKKLSMEELNRLSVEDYKEVEKNPIALILDNVRSLNNVGAAFRTSDAFRVNKLYLCGITGQPPHREIQKTALGATESVDWEHHESTLDVIKALKKEGYIICALEQVSHSTPLNEFKPEPGKPYAFIFGNEVFGVEEDVVLAADQVLEIPQFGTKHSLNISVSIGITLWDMVSKTNDFKKA</sequence>
<dbReference type="STRING" id="641524.ADICYQ_1194"/>
<feature type="domain" description="tRNA/rRNA methyltransferase SpoU type" evidence="3">
    <location>
        <begin position="49"/>
        <end position="191"/>
    </location>
</feature>
<dbReference type="PANTHER" id="PTHR46429">
    <property type="entry name" value="23S RRNA (GUANOSINE-2'-O-)-METHYLTRANSFERASE RLMB"/>
    <property type="match status" value="1"/>
</dbReference>
<proteinExistence type="predicted"/>
<dbReference type="PATRIC" id="fig|641524.5.peg.1183"/>
<evidence type="ECO:0000259" key="3">
    <source>
        <dbReference type="Pfam" id="PF00588"/>
    </source>
</evidence>
<accession>S7VI24</accession>
<dbReference type="GO" id="GO:0008173">
    <property type="term" value="F:RNA methyltransferase activity"/>
    <property type="evidence" value="ECO:0007669"/>
    <property type="project" value="InterPro"/>
</dbReference>
<evidence type="ECO:0000313" key="4">
    <source>
        <dbReference type="EMBL" id="EPR69860.1"/>
    </source>
</evidence>
<organism evidence="4 5">
    <name type="scientific">Cyclobacterium qasimii M12-11B</name>
    <dbReference type="NCBI Taxonomy" id="641524"/>
    <lineage>
        <taxon>Bacteria</taxon>
        <taxon>Pseudomonadati</taxon>
        <taxon>Bacteroidota</taxon>
        <taxon>Cytophagia</taxon>
        <taxon>Cytophagales</taxon>
        <taxon>Cyclobacteriaceae</taxon>
        <taxon>Cyclobacterium</taxon>
    </lineage>
</organism>
<dbReference type="SUPFAM" id="SSF75217">
    <property type="entry name" value="alpha/beta knot"/>
    <property type="match status" value="1"/>
</dbReference>